<accession>A0A328C6T8</accession>
<evidence type="ECO:0000313" key="3">
    <source>
        <dbReference type="Proteomes" id="UP000249169"/>
    </source>
</evidence>
<organism evidence="2 3">
    <name type="scientific">Lujinxingia litoralis</name>
    <dbReference type="NCBI Taxonomy" id="2211119"/>
    <lineage>
        <taxon>Bacteria</taxon>
        <taxon>Deltaproteobacteria</taxon>
        <taxon>Bradymonadales</taxon>
        <taxon>Lujinxingiaceae</taxon>
        <taxon>Lujinxingia</taxon>
    </lineage>
</organism>
<comment type="caution">
    <text evidence="2">The sequence shown here is derived from an EMBL/GenBank/DDBJ whole genome shotgun (WGS) entry which is preliminary data.</text>
</comment>
<gene>
    <name evidence="2" type="ORF">DL240_05175</name>
</gene>
<feature type="transmembrane region" description="Helical" evidence="1">
    <location>
        <begin position="66"/>
        <end position="86"/>
    </location>
</feature>
<feature type="transmembrane region" description="Helical" evidence="1">
    <location>
        <begin position="12"/>
        <end position="29"/>
    </location>
</feature>
<evidence type="ECO:0000313" key="2">
    <source>
        <dbReference type="EMBL" id="RAL23553.1"/>
    </source>
</evidence>
<evidence type="ECO:0008006" key="4">
    <source>
        <dbReference type="Google" id="ProtNLM"/>
    </source>
</evidence>
<evidence type="ECO:0000256" key="1">
    <source>
        <dbReference type="SAM" id="Phobius"/>
    </source>
</evidence>
<feature type="transmembrane region" description="Helical" evidence="1">
    <location>
        <begin position="165"/>
        <end position="183"/>
    </location>
</feature>
<keyword evidence="1" id="KW-0472">Membrane</keyword>
<keyword evidence="3" id="KW-1185">Reference proteome</keyword>
<dbReference type="OrthoDB" id="5516689at2"/>
<reference evidence="2 3" key="1">
    <citation type="submission" date="2018-05" db="EMBL/GenBank/DDBJ databases">
        <title>Lujinxingia marina gen. nov. sp. nov., a new facultative anaerobic member of the class Deltaproteobacteria, and proposal of Lujinxingaceae fam. nov.</title>
        <authorList>
            <person name="Li C.-M."/>
        </authorList>
    </citation>
    <scope>NUCLEOTIDE SEQUENCE [LARGE SCALE GENOMIC DNA]</scope>
    <source>
        <strain evidence="2 3">B210</strain>
    </source>
</reference>
<dbReference type="AlphaFoldDB" id="A0A328C6T8"/>
<feature type="transmembrane region" description="Helical" evidence="1">
    <location>
        <begin position="98"/>
        <end position="121"/>
    </location>
</feature>
<feature type="transmembrane region" description="Helical" evidence="1">
    <location>
        <begin position="230"/>
        <end position="248"/>
    </location>
</feature>
<protein>
    <recommendedName>
        <fullName evidence="4">Diacylglyceryl transferase</fullName>
    </recommendedName>
</protein>
<keyword evidence="1" id="KW-1133">Transmembrane helix</keyword>
<dbReference type="Proteomes" id="UP000249169">
    <property type="component" value="Unassembled WGS sequence"/>
</dbReference>
<feature type="transmembrane region" description="Helical" evidence="1">
    <location>
        <begin position="195"/>
        <end position="210"/>
    </location>
</feature>
<keyword evidence="1" id="KW-0812">Transmembrane</keyword>
<dbReference type="EMBL" id="QHKO01000002">
    <property type="protein sequence ID" value="RAL23553.1"/>
    <property type="molecule type" value="Genomic_DNA"/>
</dbReference>
<dbReference type="RefSeq" id="WP_111728811.1">
    <property type="nucleotide sequence ID" value="NZ_QHKO01000002.1"/>
</dbReference>
<sequence length="260" mass="27169">MQIAWDVNGLPVSSVLIGAGVWVMFALWWSELAGLGVERGWRLASFGVLMASGLVGGAVLGRVMGGGVSTAGAVLGGGAVVALSLWKEQAHRARAWDVAGAAMVAGFAGLAIARVGCVGAGCDFGNVLHGDAWLIQRHARGTPAWFDQVQQGLIDAGAPWSLPTYPFAPVMVALFAAGALAGWGVRRWAGGEHPALWWVGVFTLWGAALNEGARATSIVVSGPAGAPAMLWIYGIAGAITALVALWRWRNWRRLHRMGQP</sequence>
<proteinExistence type="predicted"/>
<name>A0A328C6T8_9DELT</name>